<gene>
    <name evidence="1" type="ordered locus">VIT_05s0165g00020</name>
</gene>
<dbReference type="PaxDb" id="29760-VIT_05s0165g00020.t01"/>
<dbReference type="EMBL" id="FN595997">
    <property type="protein sequence ID" value="CBI31362.3"/>
    <property type="molecule type" value="Genomic_DNA"/>
</dbReference>
<evidence type="ECO:0000313" key="1">
    <source>
        <dbReference type="EMBL" id="CBI31362.3"/>
    </source>
</evidence>
<organism evidence="1 2">
    <name type="scientific">Vitis vinifera</name>
    <name type="common">Grape</name>
    <dbReference type="NCBI Taxonomy" id="29760"/>
    <lineage>
        <taxon>Eukaryota</taxon>
        <taxon>Viridiplantae</taxon>
        <taxon>Streptophyta</taxon>
        <taxon>Embryophyta</taxon>
        <taxon>Tracheophyta</taxon>
        <taxon>Spermatophyta</taxon>
        <taxon>Magnoliopsida</taxon>
        <taxon>eudicotyledons</taxon>
        <taxon>Gunneridae</taxon>
        <taxon>Pentapetalae</taxon>
        <taxon>rosids</taxon>
        <taxon>Vitales</taxon>
        <taxon>Vitaceae</taxon>
        <taxon>Viteae</taxon>
        <taxon>Vitis</taxon>
    </lineage>
</organism>
<keyword evidence="2" id="KW-1185">Reference proteome</keyword>
<evidence type="ECO:0000313" key="2">
    <source>
        <dbReference type="Proteomes" id="UP000009183"/>
    </source>
</evidence>
<dbReference type="AlphaFoldDB" id="D7TLI9"/>
<dbReference type="InParanoid" id="D7TLI9"/>
<protein>
    <submittedName>
        <fullName evidence="1">Uncharacterized protein</fullName>
    </submittedName>
</protein>
<reference evidence="2" key="1">
    <citation type="journal article" date="2007" name="Nature">
        <title>The grapevine genome sequence suggests ancestral hexaploidization in major angiosperm phyla.</title>
        <authorList>
            <consortium name="The French-Italian Public Consortium for Grapevine Genome Characterization."/>
            <person name="Jaillon O."/>
            <person name="Aury J.-M."/>
            <person name="Noel B."/>
            <person name="Policriti A."/>
            <person name="Clepet C."/>
            <person name="Casagrande A."/>
            <person name="Choisne N."/>
            <person name="Aubourg S."/>
            <person name="Vitulo N."/>
            <person name="Jubin C."/>
            <person name="Vezzi A."/>
            <person name="Legeai F."/>
            <person name="Hugueney P."/>
            <person name="Dasilva C."/>
            <person name="Horner D."/>
            <person name="Mica E."/>
            <person name="Jublot D."/>
            <person name="Poulain J."/>
            <person name="Bruyere C."/>
            <person name="Billault A."/>
            <person name="Segurens B."/>
            <person name="Gouyvenoux M."/>
            <person name="Ugarte E."/>
            <person name="Cattonaro F."/>
            <person name="Anthouard V."/>
            <person name="Vico V."/>
            <person name="Del Fabbro C."/>
            <person name="Alaux M."/>
            <person name="Di Gaspero G."/>
            <person name="Dumas V."/>
            <person name="Felice N."/>
            <person name="Paillard S."/>
            <person name="Juman I."/>
            <person name="Moroldo M."/>
            <person name="Scalabrin S."/>
            <person name="Canaguier A."/>
            <person name="Le Clainche I."/>
            <person name="Malacrida G."/>
            <person name="Durand E."/>
            <person name="Pesole G."/>
            <person name="Laucou V."/>
            <person name="Chatelet P."/>
            <person name="Merdinoglu D."/>
            <person name="Delledonne M."/>
            <person name="Pezzotti M."/>
            <person name="Lecharny A."/>
            <person name="Scarpelli C."/>
            <person name="Artiguenave F."/>
            <person name="Pe M.E."/>
            <person name="Valle G."/>
            <person name="Morgante M."/>
            <person name="Caboche M."/>
            <person name="Adam-Blondon A.-F."/>
            <person name="Weissenbach J."/>
            <person name="Quetier F."/>
            <person name="Wincker P."/>
        </authorList>
    </citation>
    <scope>NUCLEOTIDE SEQUENCE [LARGE SCALE GENOMIC DNA]</scope>
    <source>
        <strain evidence="2">cv. Pinot noir / PN40024</strain>
    </source>
</reference>
<dbReference type="STRING" id="29760.D7TLI9"/>
<proteinExistence type="predicted"/>
<dbReference type="eggNOG" id="KOG0504">
    <property type="taxonomic scope" value="Eukaryota"/>
</dbReference>
<accession>D7TLI9</accession>
<dbReference type="HOGENOM" id="CLU_2547228_0_0_1"/>
<sequence>MKHKLVFRSSYGGWFLYTTASAGDLGFVQELLERDPLLVFGEGEYGVTDILYAAARRKNCEVFSLVFYFVVSPRSSLVSFGRM</sequence>
<dbReference type="Proteomes" id="UP000009183">
    <property type="component" value="Chromosome 5"/>
</dbReference>
<name>D7TLI9_VITVI</name>